<dbReference type="OrthoDB" id="9811671at2"/>
<dbReference type="PANTHER" id="PTHR36919">
    <property type="entry name" value="BLR1215 PROTEIN"/>
    <property type="match status" value="1"/>
</dbReference>
<evidence type="ECO:0000313" key="3">
    <source>
        <dbReference type="EMBL" id="ANY80790.1"/>
    </source>
</evidence>
<accession>A0A1B2ELD6</accession>
<gene>
    <name evidence="3" type="ORF">BB934_23275</name>
</gene>
<organism evidence="3">
    <name type="scientific">Microvirga ossetica</name>
    <dbReference type="NCBI Taxonomy" id="1882682"/>
    <lineage>
        <taxon>Bacteria</taxon>
        <taxon>Pseudomonadati</taxon>
        <taxon>Pseudomonadota</taxon>
        <taxon>Alphaproteobacteria</taxon>
        <taxon>Hyphomicrobiales</taxon>
        <taxon>Methylobacteriaceae</taxon>
        <taxon>Microvirga</taxon>
    </lineage>
</organism>
<dbReference type="Pfam" id="PF09917">
    <property type="entry name" value="DUF2147"/>
    <property type="match status" value="1"/>
</dbReference>
<dbReference type="Gene3D" id="2.40.128.520">
    <property type="match status" value="1"/>
</dbReference>
<evidence type="ECO:0000256" key="1">
    <source>
        <dbReference type="SAM" id="SignalP"/>
    </source>
</evidence>
<dbReference type="KEGG" id="moc:BB934_23275"/>
<reference evidence="3" key="1">
    <citation type="submission" date="2016-07" db="EMBL/GenBank/DDBJ databases">
        <title>Microvirga ossetica sp. nov. a new species of rhizobia isolated from root nodules of the legume species Vicia alpestris Steven originated from North Ossetia region in the Caucasus.</title>
        <authorList>
            <person name="Safronova V.I."/>
            <person name="Kuznetsova I.G."/>
            <person name="Sazanova A.L."/>
            <person name="Belimov A."/>
            <person name="Andronov E."/>
            <person name="Osledkin Y.S."/>
            <person name="Onishchuk O.P."/>
            <person name="Kurchak O.N."/>
            <person name="Shaposhnikov A.I."/>
            <person name="Willems A."/>
            <person name="Tikhonovich I.A."/>
        </authorList>
    </citation>
    <scope>NUCLEOTIDE SEQUENCE [LARGE SCALE GENOMIC DNA]</scope>
    <source>
        <strain evidence="3">V5/3M</strain>
    </source>
</reference>
<sequence>MKQAFLAAVGLALLAFPAQAQSADPSGTWLTQSGDTRVRIAKCGAVYCGTIVTSTFQKDTNNADPSLRDRAIVGVRMIWDLKSDGEGYSGQLYNPQDGKTYTGKLKVMSPTTLQLSGCVLGGLICRGQTWTKAN</sequence>
<dbReference type="RefSeq" id="WP_099511861.1">
    <property type="nucleotide sequence ID" value="NZ_CP016616.1"/>
</dbReference>
<dbReference type="AlphaFoldDB" id="A0A1B2ELD6"/>
<evidence type="ECO:0000259" key="2">
    <source>
        <dbReference type="Pfam" id="PF09917"/>
    </source>
</evidence>
<keyword evidence="1" id="KW-0732">Signal</keyword>
<dbReference type="PANTHER" id="PTHR36919:SF2">
    <property type="entry name" value="BLL6627 PROTEIN"/>
    <property type="match status" value="1"/>
</dbReference>
<feature type="domain" description="DUF2147" evidence="2">
    <location>
        <begin position="27"/>
        <end position="132"/>
    </location>
</feature>
<feature type="signal peptide" evidence="1">
    <location>
        <begin position="1"/>
        <end position="20"/>
    </location>
</feature>
<name>A0A1B2ELD6_9HYPH</name>
<feature type="chain" id="PRO_5008536250" description="DUF2147 domain-containing protein" evidence="1">
    <location>
        <begin position="21"/>
        <end position="134"/>
    </location>
</feature>
<dbReference type="EMBL" id="CP016616">
    <property type="protein sequence ID" value="ANY80790.1"/>
    <property type="molecule type" value="Genomic_DNA"/>
</dbReference>
<proteinExistence type="predicted"/>
<dbReference type="InterPro" id="IPR019223">
    <property type="entry name" value="DUF2147"/>
</dbReference>
<protein>
    <recommendedName>
        <fullName evidence="2">DUF2147 domain-containing protein</fullName>
    </recommendedName>
</protein>